<evidence type="ECO:0000259" key="5">
    <source>
        <dbReference type="Pfam" id="PF13193"/>
    </source>
</evidence>
<feature type="compositionally biased region" description="Polar residues" evidence="3">
    <location>
        <begin position="117"/>
        <end position="126"/>
    </location>
</feature>
<keyword evidence="2 6" id="KW-0436">Ligase</keyword>
<dbReference type="Gene3D" id="3.40.50.12780">
    <property type="entry name" value="N-terminal domain of ligase-like"/>
    <property type="match status" value="1"/>
</dbReference>
<evidence type="ECO:0000313" key="7">
    <source>
        <dbReference type="Proteomes" id="UP000648075"/>
    </source>
</evidence>
<dbReference type="SUPFAM" id="SSF56801">
    <property type="entry name" value="Acetyl-CoA synthetase-like"/>
    <property type="match status" value="1"/>
</dbReference>
<dbReference type="GO" id="GO:0031956">
    <property type="term" value="F:medium-chain fatty acid-CoA ligase activity"/>
    <property type="evidence" value="ECO:0007669"/>
    <property type="project" value="TreeGrafter"/>
</dbReference>
<dbReference type="Pfam" id="PF13193">
    <property type="entry name" value="AMP-binding_C"/>
    <property type="match status" value="1"/>
</dbReference>
<dbReference type="AlphaFoldDB" id="A0A918UKA6"/>
<comment type="similarity">
    <text evidence="1">Belongs to the ATP-dependent AMP-binding enzyme family.</text>
</comment>
<dbReference type="Pfam" id="PF00501">
    <property type="entry name" value="AMP-binding"/>
    <property type="match status" value="1"/>
</dbReference>
<evidence type="ECO:0000313" key="6">
    <source>
        <dbReference type="EMBL" id="GGZ16501.1"/>
    </source>
</evidence>
<dbReference type="PANTHER" id="PTHR43201">
    <property type="entry name" value="ACYL-COA SYNTHETASE"/>
    <property type="match status" value="1"/>
</dbReference>
<dbReference type="GO" id="GO:0006631">
    <property type="term" value="P:fatty acid metabolic process"/>
    <property type="evidence" value="ECO:0007669"/>
    <property type="project" value="TreeGrafter"/>
</dbReference>
<dbReference type="InterPro" id="IPR000873">
    <property type="entry name" value="AMP-dep_synth/lig_dom"/>
</dbReference>
<evidence type="ECO:0000256" key="3">
    <source>
        <dbReference type="SAM" id="MobiDB-lite"/>
    </source>
</evidence>
<gene>
    <name evidence="6" type="ORF">GCM10011614_34080</name>
</gene>
<sequence length="487" mass="52803">MKSIGYCIGLWAKQKVSSIAIQDERRSISWEALDRRTNRLARAYAQRGVSEGDFVVVALPNSVDFYEAAIAAWKLGATPLPLSVKMPEIERGAILELVQPKLVIGLDAGDNSAWSGSGFDPSQSFSEMPLPDRPPKSWKAVASGGSTGRPKIIVSKDPGCFDPMTPAFGMMPDDVHLVAGPLYHNAAFMFSARALFCGNRLVIMRKFDAEYALEIIAEERVNYTVLVPTMMQRIWKLGDEARAGYDISSLRNILHTGAACPPWLKQGWIEWLGADGVLEVYGGTEGCGACWITGSEWLQKPGSVGRALAGFRVRVTDSEGNDLPAGEVGDIYMMPEAGAGTSYYYIGGTPNRTPDGWESIGDLGSVDADGYIFLSDRRTDLIISGGANVYPAEVEAIIDGFPGVRSNAVIGLPDDDLGARVHAIVDAPAGIDKAELLAHLERFLVRYKVPRSIEFVDASLRDDAGKVRRSALRLERIAQSTRQVASS</sequence>
<dbReference type="InterPro" id="IPR042099">
    <property type="entry name" value="ANL_N_sf"/>
</dbReference>
<reference evidence="6" key="2">
    <citation type="submission" date="2020-09" db="EMBL/GenBank/DDBJ databases">
        <authorList>
            <person name="Sun Q."/>
            <person name="Kim S."/>
        </authorList>
    </citation>
    <scope>NUCLEOTIDE SEQUENCE</scope>
    <source>
        <strain evidence="6">KCTC 32255</strain>
    </source>
</reference>
<proteinExistence type="inferred from homology"/>
<evidence type="ECO:0000256" key="2">
    <source>
        <dbReference type="ARBA" id="ARBA00022598"/>
    </source>
</evidence>
<dbReference type="EMBL" id="BMZA01000028">
    <property type="protein sequence ID" value="GGZ16501.1"/>
    <property type="molecule type" value="Genomic_DNA"/>
</dbReference>
<evidence type="ECO:0000256" key="1">
    <source>
        <dbReference type="ARBA" id="ARBA00006432"/>
    </source>
</evidence>
<evidence type="ECO:0000259" key="4">
    <source>
        <dbReference type="Pfam" id="PF00501"/>
    </source>
</evidence>
<organism evidence="6 7">
    <name type="scientific">Novosphingobium colocasiae</name>
    <dbReference type="NCBI Taxonomy" id="1256513"/>
    <lineage>
        <taxon>Bacteria</taxon>
        <taxon>Pseudomonadati</taxon>
        <taxon>Pseudomonadota</taxon>
        <taxon>Alphaproteobacteria</taxon>
        <taxon>Sphingomonadales</taxon>
        <taxon>Sphingomonadaceae</taxon>
        <taxon>Novosphingobium</taxon>
    </lineage>
</organism>
<dbReference type="InterPro" id="IPR045851">
    <property type="entry name" value="AMP-bd_C_sf"/>
</dbReference>
<dbReference type="PANTHER" id="PTHR43201:SF5">
    <property type="entry name" value="MEDIUM-CHAIN ACYL-COA LIGASE ACSF2, MITOCHONDRIAL"/>
    <property type="match status" value="1"/>
</dbReference>
<dbReference type="Proteomes" id="UP000648075">
    <property type="component" value="Unassembled WGS sequence"/>
</dbReference>
<accession>A0A918UKA6</accession>
<dbReference type="InterPro" id="IPR025110">
    <property type="entry name" value="AMP-bd_C"/>
</dbReference>
<name>A0A918UKA6_9SPHN</name>
<keyword evidence="7" id="KW-1185">Reference proteome</keyword>
<reference evidence="6" key="1">
    <citation type="journal article" date="2014" name="Int. J. Syst. Evol. Microbiol.">
        <title>Complete genome sequence of Corynebacterium casei LMG S-19264T (=DSM 44701T), isolated from a smear-ripened cheese.</title>
        <authorList>
            <consortium name="US DOE Joint Genome Institute (JGI-PGF)"/>
            <person name="Walter F."/>
            <person name="Albersmeier A."/>
            <person name="Kalinowski J."/>
            <person name="Ruckert C."/>
        </authorList>
    </citation>
    <scope>NUCLEOTIDE SEQUENCE</scope>
    <source>
        <strain evidence="6">KCTC 32255</strain>
    </source>
</reference>
<comment type="caution">
    <text evidence="6">The sequence shown here is derived from an EMBL/GenBank/DDBJ whole genome shotgun (WGS) entry which is preliminary data.</text>
</comment>
<protein>
    <submittedName>
        <fullName evidence="6">Acid-CoA ligase</fullName>
    </submittedName>
</protein>
<feature type="region of interest" description="Disordered" evidence="3">
    <location>
        <begin position="117"/>
        <end position="144"/>
    </location>
</feature>
<feature type="domain" description="AMP-binding enzyme C-terminal" evidence="5">
    <location>
        <begin position="393"/>
        <end position="461"/>
    </location>
</feature>
<feature type="domain" description="AMP-dependent synthetase/ligase" evidence="4">
    <location>
        <begin position="11"/>
        <end position="333"/>
    </location>
</feature>
<dbReference type="Gene3D" id="3.30.300.30">
    <property type="match status" value="1"/>
</dbReference>